<dbReference type="InterPro" id="IPR050180">
    <property type="entry name" value="RNR_Ribonuclease"/>
</dbReference>
<dbReference type="InterPro" id="IPR001900">
    <property type="entry name" value="RNase_II/R"/>
</dbReference>
<evidence type="ECO:0000313" key="2">
    <source>
        <dbReference type="EMBL" id="QHU11643.1"/>
    </source>
</evidence>
<dbReference type="PANTHER" id="PTHR23355:SF42">
    <property type="entry name" value="RIBONUCLEASE II, CHLOROPLASTIC_MITOCHONDRIAL"/>
    <property type="match status" value="1"/>
</dbReference>
<reference evidence="2" key="1">
    <citation type="journal article" date="2020" name="Nature">
        <title>Giant virus diversity and host interactions through global metagenomics.</title>
        <authorList>
            <person name="Schulz F."/>
            <person name="Roux S."/>
            <person name="Paez-Espino D."/>
            <person name="Jungbluth S."/>
            <person name="Walsh D.A."/>
            <person name="Denef V.J."/>
            <person name="McMahon K.D."/>
            <person name="Konstantinidis K.T."/>
            <person name="Eloe-Fadrosh E.A."/>
            <person name="Kyrpides N.C."/>
            <person name="Woyke T."/>
        </authorList>
    </citation>
    <scope>NUCLEOTIDE SEQUENCE</scope>
    <source>
        <strain evidence="2">GVMAG-S-1101169-75</strain>
    </source>
</reference>
<evidence type="ECO:0000259" key="1">
    <source>
        <dbReference type="SMART" id="SM00955"/>
    </source>
</evidence>
<sequence length="484" mass="56009">MKYGITRTGKPIYRCQPLDPSLPPCRIVYGGEKKGKIVLVYQYTDASTSKEDVLVELVHVIGVADRSHLLQTLFYHCGVYCKPCRNVVCVSEQEKNLSRIDCTSLELFSIDPKGCRDIDDAFSLERLSPTKIRLGVHIAQPIAFMNAHDITERIQQGAFSTLYCEPMATETKPLWGREIETASSLLPGQIRPAYSTFFIVEATTGKILEKETTSFPTRVQNHHATHYEDIENSLVQHLVSLTSPRAQDTHDVVAFWMIQTNQYIGSAFPGLPCRVQTTSSITDTDNWFGKEGEEELPITIQNAFSQFRREKAHYSIDPENQHHASLETERYVHFTSPIRRMMDTMIHFQITYGMPWEWKKYLDRIDELDQASHRFHRMCRLVGTVDDLLSEHKDKDDDSRPIEMMGYLYEKMERGRWRVYFERLGFLKIRVVSRELLHLFPEEEEEHNYPLGTALPFLVYPKKEGFLPMERLLFLPGWTGLPSC</sequence>
<feature type="domain" description="RNB" evidence="1">
    <location>
        <begin position="99"/>
        <end position="356"/>
    </location>
</feature>
<dbReference type="SUPFAM" id="SSF50249">
    <property type="entry name" value="Nucleic acid-binding proteins"/>
    <property type="match status" value="1"/>
</dbReference>
<dbReference type="Pfam" id="PF00773">
    <property type="entry name" value="RNB"/>
    <property type="match status" value="2"/>
</dbReference>
<dbReference type="GO" id="GO:0000932">
    <property type="term" value="C:P-body"/>
    <property type="evidence" value="ECO:0007669"/>
    <property type="project" value="TreeGrafter"/>
</dbReference>
<dbReference type="GO" id="GO:0000175">
    <property type="term" value="F:3'-5'-RNA exonuclease activity"/>
    <property type="evidence" value="ECO:0007669"/>
    <property type="project" value="TreeGrafter"/>
</dbReference>
<protein>
    <recommendedName>
        <fullName evidence="1">RNB domain-containing protein</fullName>
    </recommendedName>
</protein>
<name>A0A6C0K251_9ZZZZ</name>
<dbReference type="SMART" id="SM00955">
    <property type="entry name" value="RNB"/>
    <property type="match status" value="1"/>
</dbReference>
<organism evidence="2">
    <name type="scientific">viral metagenome</name>
    <dbReference type="NCBI Taxonomy" id="1070528"/>
    <lineage>
        <taxon>unclassified sequences</taxon>
        <taxon>metagenomes</taxon>
        <taxon>organismal metagenomes</taxon>
    </lineage>
</organism>
<dbReference type="PANTHER" id="PTHR23355">
    <property type="entry name" value="RIBONUCLEASE"/>
    <property type="match status" value="1"/>
</dbReference>
<dbReference type="InterPro" id="IPR012340">
    <property type="entry name" value="NA-bd_OB-fold"/>
</dbReference>
<dbReference type="EMBL" id="MN740787">
    <property type="protein sequence ID" value="QHU11643.1"/>
    <property type="molecule type" value="Genomic_DNA"/>
</dbReference>
<dbReference type="GO" id="GO:0003723">
    <property type="term" value="F:RNA binding"/>
    <property type="evidence" value="ECO:0007669"/>
    <property type="project" value="InterPro"/>
</dbReference>
<dbReference type="GO" id="GO:0006402">
    <property type="term" value="P:mRNA catabolic process"/>
    <property type="evidence" value="ECO:0007669"/>
    <property type="project" value="TreeGrafter"/>
</dbReference>
<accession>A0A6C0K251</accession>
<proteinExistence type="predicted"/>
<dbReference type="AlphaFoldDB" id="A0A6C0K251"/>